<dbReference type="SMART" id="SM00184">
    <property type="entry name" value="RING"/>
    <property type="match status" value="1"/>
</dbReference>
<dbReference type="SUPFAM" id="SSF57850">
    <property type="entry name" value="RING/U-box"/>
    <property type="match status" value="1"/>
</dbReference>
<evidence type="ECO:0000256" key="6">
    <source>
        <dbReference type="ARBA" id="ARBA00022786"/>
    </source>
</evidence>
<feature type="region of interest" description="Disordered" evidence="9">
    <location>
        <begin position="109"/>
        <end position="129"/>
    </location>
</feature>
<dbReference type="PROSITE" id="PS50089">
    <property type="entry name" value="ZF_RING_2"/>
    <property type="match status" value="1"/>
</dbReference>
<evidence type="ECO:0000256" key="9">
    <source>
        <dbReference type="SAM" id="MobiDB-lite"/>
    </source>
</evidence>
<sequence>MGLVSSCLQTDCLYGYTQSINSIYGRCVCLRCFTQQLIQAYTLMFQSGGLQAIPPQPLEESAAASSIESPTCDTYRSPPRPLPYDDPRFAVRMRRDKSSSHLNEEAQLLRENGETADSPKSSDKWDQSVCDGKSKGCFTDYDLKAKPKEVSKGSYYFGSADDEEVCPTCLEEYSPDNPKIVMQCSHDFHLGCIYEWMERSEACPVCGKKMFGAAPKLLCATLPCMYIYIKLLKSEIQILKGTTNYYFRALIIPLVNYQA</sequence>
<evidence type="ECO:0000256" key="1">
    <source>
        <dbReference type="ARBA" id="ARBA00000900"/>
    </source>
</evidence>
<evidence type="ECO:0000313" key="11">
    <source>
        <dbReference type="EMBL" id="KAJ3697072.1"/>
    </source>
</evidence>
<evidence type="ECO:0000256" key="4">
    <source>
        <dbReference type="ARBA" id="ARBA00022723"/>
    </source>
</evidence>
<keyword evidence="12" id="KW-1185">Reference proteome</keyword>
<dbReference type="Proteomes" id="UP001210211">
    <property type="component" value="Unassembled WGS sequence"/>
</dbReference>
<accession>A0AAD5ZFN2</accession>
<dbReference type="InterPro" id="IPR001841">
    <property type="entry name" value="Znf_RING"/>
</dbReference>
<dbReference type="InterPro" id="IPR013083">
    <property type="entry name" value="Znf_RING/FYVE/PHD"/>
</dbReference>
<comment type="caution">
    <text evidence="11">The sequence shown here is derived from an EMBL/GenBank/DDBJ whole genome shotgun (WGS) entry which is preliminary data.</text>
</comment>
<protein>
    <recommendedName>
        <fullName evidence="2">RING-type E3 ubiquitin transferase</fullName>
        <ecNumber evidence="2">2.3.2.27</ecNumber>
    </recommendedName>
</protein>
<name>A0AAD5ZFN2_9POAL</name>
<dbReference type="GO" id="GO:0008270">
    <property type="term" value="F:zinc ion binding"/>
    <property type="evidence" value="ECO:0007669"/>
    <property type="project" value="UniProtKB-KW"/>
</dbReference>
<evidence type="ECO:0000256" key="8">
    <source>
        <dbReference type="PROSITE-ProRule" id="PRU00175"/>
    </source>
</evidence>
<evidence type="ECO:0000256" key="5">
    <source>
        <dbReference type="ARBA" id="ARBA00022771"/>
    </source>
</evidence>
<keyword evidence="3" id="KW-0808">Transferase</keyword>
<feature type="region of interest" description="Disordered" evidence="9">
    <location>
        <begin position="62"/>
        <end position="87"/>
    </location>
</feature>
<evidence type="ECO:0000256" key="7">
    <source>
        <dbReference type="ARBA" id="ARBA00022833"/>
    </source>
</evidence>
<evidence type="ECO:0000256" key="3">
    <source>
        <dbReference type="ARBA" id="ARBA00022679"/>
    </source>
</evidence>
<dbReference type="EC" id="2.3.2.27" evidence="2"/>
<dbReference type="AlphaFoldDB" id="A0AAD5ZFN2"/>
<evidence type="ECO:0000256" key="2">
    <source>
        <dbReference type="ARBA" id="ARBA00012483"/>
    </source>
</evidence>
<dbReference type="CDD" id="cd23116">
    <property type="entry name" value="RING-H2_AIRP1-like"/>
    <property type="match status" value="1"/>
</dbReference>
<organism evidence="11 12">
    <name type="scientific">Rhynchospora tenuis</name>
    <dbReference type="NCBI Taxonomy" id="198213"/>
    <lineage>
        <taxon>Eukaryota</taxon>
        <taxon>Viridiplantae</taxon>
        <taxon>Streptophyta</taxon>
        <taxon>Embryophyta</taxon>
        <taxon>Tracheophyta</taxon>
        <taxon>Spermatophyta</taxon>
        <taxon>Magnoliopsida</taxon>
        <taxon>Liliopsida</taxon>
        <taxon>Poales</taxon>
        <taxon>Cyperaceae</taxon>
        <taxon>Cyperoideae</taxon>
        <taxon>Rhynchosporeae</taxon>
        <taxon>Rhynchospora</taxon>
    </lineage>
</organism>
<reference evidence="11 12" key="1">
    <citation type="journal article" date="2022" name="Cell">
        <title>Repeat-based holocentromeres influence genome architecture and karyotype evolution.</title>
        <authorList>
            <person name="Hofstatter P.G."/>
            <person name="Thangavel G."/>
            <person name="Lux T."/>
            <person name="Neumann P."/>
            <person name="Vondrak T."/>
            <person name="Novak P."/>
            <person name="Zhang M."/>
            <person name="Costa L."/>
            <person name="Castellani M."/>
            <person name="Scott A."/>
            <person name="Toegelov H."/>
            <person name="Fuchs J."/>
            <person name="Mata-Sucre Y."/>
            <person name="Dias Y."/>
            <person name="Vanzela A.L.L."/>
            <person name="Huettel B."/>
            <person name="Almeida C.C.S."/>
            <person name="Simkova H."/>
            <person name="Souza G."/>
            <person name="Pedrosa-Harand A."/>
            <person name="Macas J."/>
            <person name="Mayer K.F.X."/>
            <person name="Houben A."/>
            <person name="Marques A."/>
        </authorList>
    </citation>
    <scope>NUCLEOTIDE SEQUENCE [LARGE SCALE GENOMIC DNA]</scope>
    <source>
        <strain evidence="11">RhyTen1mFocal</strain>
    </source>
</reference>
<keyword evidence="7" id="KW-0862">Zinc</keyword>
<dbReference type="GO" id="GO:0061630">
    <property type="term" value="F:ubiquitin protein ligase activity"/>
    <property type="evidence" value="ECO:0007669"/>
    <property type="project" value="UniProtKB-EC"/>
</dbReference>
<gene>
    <name evidence="11" type="ORF">LUZ61_000777</name>
</gene>
<evidence type="ECO:0000259" key="10">
    <source>
        <dbReference type="PROSITE" id="PS50089"/>
    </source>
</evidence>
<keyword evidence="6" id="KW-0833">Ubl conjugation pathway</keyword>
<dbReference type="PANTHER" id="PTHR46463">
    <property type="entry name" value="ZINC FINGER, RING/FYVE/PHD-TYPE"/>
    <property type="match status" value="1"/>
</dbReference>
<dbReference type="Gene3D" id="3.30.40.10">
    <property type="entry name" value="Zinc/RING finger domain, C3HC4 (zinc finger)"/>
    <property type="match status" value="1"/>
</dbReference>
<feature type="domain" description="RING-type" evidence="10">
    <location>
        <begin position="166"/>
        <end position="206"/>
    </location>
</feature>
<keyword evidence="4" id="KW-0479">Metal-binding</keyword>
<proteinExistence type="predicted"/>
<dbReference type="PANTHER" id="PTHR46463:SF93">
    <property type="entry name" value="OS11G0629300 PROTEIN"/>
    <property type="match status" value="1"/>
</dbReference>
<dbReference type="EMBL" id="JAMRDG010000001">
    <property type="protein sequence ID" value="KAJ3697072.1"/>
    <property type="molecule type" value="Genomic_DNA"/>
</dbReference>
<comment type="catalytic activity">
    <reaction evidence="1">
        <text>S-ubiquitinyl-[E2 ubiquitin-conjugating enzyme]-L-cysteine + [acceptor protein]-L-lysine = [E2 ubiquitin-conjugating enzyme]-L-cysteine + N(6)-ubiquitinyl-[acceptor protein]-L-lysine.</text>
        <dbReference type="EC" id="2.3.2.27"/>
    </reaction>
</comment>
<dbReference type="Pfam" id="PF13639">
    <property type="entry name" value="zf-RING_2"/>
    <property type="match status" value="1"/>
</dbReference>
<keyword evidence="5 8" id="KW-0863">Zinc-finger</keyword>
<evidence type="ECO:0000313" key="12">
    <source>
        <dbReference type="Proteomes" id="UP001210211"/>
    </source>
</evidence>